<name>A0ABQ4SY07_9HYPH</name>
<dbReference type="EMBL" id="BPQR01000058">
    <property type="protein sequence ID" value="GJE07977.1"/>
    <property type="molecule type" value="Genomic_DNA"/>
</dbReference>
<organism evidence="1 2">
    <name type="scientific">Methylobacterium jeotgali</name>
    <dbReference type="NCBI Taxonomy" id="381630"/>
    <lineage>
        <taxon>Bacteria</taxon>
        <taxon>Pseudomonadati</taxon>
        <taxon>Pseudomonadota</taxon>
        <taxon>Alphaproteobacteria</taxon>
        <taxon>Hyphomicrobiales</taxon>
        <taxon>Methylobacteriaceae</taxon>
        <taxon>Methylobacterium</taxon>
    </lineage>
</organism>
<reference evidence="1" key="2">
    <citation type="submission" date="2021-08" db="EMBL/GenBank/DDBJ databases">
        <authorList>
            <person name="Tani A."/>
            <person name="Ola A."/>
            <person name="Ogura Y."/>
            <person name="Katsura K."/>
            <person name="Hayashi T."/>
        </authorList>
    </citation>
    <scope>NUCLEOTIDE SEQUENCE</scope>
    <source>
        <strain evidence="1">LMG 23639</strain>
    </source>
</reference>
<gene>
    <name evidence="1" type="ORF">AOPFMNJM_3309</name>
</gene>
<dbReference type="Proteomes" id="UP001055102">
    <property type="component" value="Unassembled WGS sequence"/>
</dbReference>
<evidence type="ECO:0000313" key="1">
    <source>
        <dbReference type="EMBL" id="GJE07977.1"/>
    </source>
</evidence>
<comment type="caution">
    <text evidence="1">The sequence shown here is derived from an EMBL/GenBank/DDBJ whole genome shotgun (WGS) entry which is preliminary data.</text>
</comment>
<proteinExistence type="predicted"/>
<protein>
    <submittedName>
        <fullName evidence="1">Uncharacterized protein</fullName>
    </submittedName>
</protein>
<evidence type="ECO:0000313" key="2">
    <source>
        <dbReference type="Proteomes" id="UP001055102"/>
    </source>
</evidence>
<keyword evidence="2" id="KW-1185">Reference proteome</keyword>
<reference evidence="1" key="1">
    <citation type="journal article" date="2021" name="Front. Microbiol.">
        <title>Comprehensive Comparative Genomics and Phenotyping of Methylobacterium Species.</title>
        <authorList>
            <person name="Alessa O."/>
            <person name="Ogura Y."/>
            <person name="Fujitani Y."/>
            <person name="Takami H."/>
            <person name="Hayashi T."/>
            <person name="Sahin N."/>
            <person name="Tani A."/>
        </authorList>
    </citation>
    <scope>NUCLEOTIDE SEQUENCE</scope>
    <source>
        <strain evidence="1">LMG 23639</strain>
    </source>
</reference>
<sequence>MDVLPSTPVTLWVDFEAPQGLVVPDVGSVKYSLYDGAGAPLTIAQALAPEADATGVSIPILAIHQTIALDRSFERRQVVVTFTAEGCGYQKRLAYRVVELPLHSVVPDDVRAYLGINEDELRDDEVDLFAAGLVLEGLVGKDRLEAALTSGTLAEVRATRAVVLSAAQLLFPGLRYRIAQSKTDGTLKFERLKEAGTFDALVAATADELTGIAVEMGYVGPDVGAIPALQLGIVTTDPVTGVAPATSIGG</sequence>
<accession>A0ABQ4SY07</accession>